<evidence type="ECO:0000313" key="1">
    <source>
        <dbReference type="EMBL" id="KAG6950177.1"/>
    </source>
</evidence>
<comment type="caution">
    <text evidence="1">The sequence shown here is derived from an EMBL/GenBank/DDBJ whole genome shotgun (WGS) entry which is preliminary data.</text>
</comment>
<dbReference type="AlphaFoldDB" id="A0A8J5M0J0"/>
<sequence>MFRSSQPSSKHWRCEDGSTCQNWNQDKWNTGTVRIRFQKSCAAPETDEENAEQHSPVLVDGVIHRSESCRYFVACGFTGNCGRFLFSLKHLSWISLTTCFPIEPILPTYSSSRAAIFWS</sequence>
<dbReference type="EMBL" id="JAENGY010001336">
    <property type="protein sequence ID" value="KAG6950177.1"/>
    <property type="molecule type" value="Genomic_DNA"/>
</dbReference>
<name>A0A8J5M0J0_9STRA</name>
<dbReference type="Proteomes" id="UP000709295">
    <property type="component" value="Unassembled WGS sequence"/>
</dbReference>
<proteinExistence type="predicted"/>
<protein>
    <submittedName>
        <fullName evidence="1">Uncharacterized protein</fullName>
    </submittedName>
</protein>
<reference evidence="1" key="1">
    <citation type="submission" date="2021-01" db="EMBL/GenBank/DDBJ databases">
        <title>Phytophthora aleatoria, a newly-described species from Pinus radiata is distinct from Phytophthora cactorum isolates based on comparative genomics.</title>
        <authorList>
            <person name="Mcdougal R."/>
            <person name="Panda P."/>
            <person name="Williams N."/>
            <person name="Studholme D.J."/>
        </authorList>
    </citation>
    <scope>NUCLEOTIDE SEQUENCE</scope>
    <source>
        <strain evidence="1">NZFS 4037</strain>
    </source>
</reference>
<evidence type="ECO:0000313" key="2">
    <source>
        <dbReference type="Proteomes" id="UP000709295"/>
    </source>
</evidence>
<gene>
    <name evidence="1" type="ORF">JG688_00014279</name>
</gene>
<organism evidence="1 2">
    <name type="scientific">Phytophthora aleatoria</name>
    <dbReference type="NCBI Taxonomy" id="2496075"/>
    <lineage>
        <taxon>Eukaryota</taxon>
        <taxon>Sar</taxon>
        <taxon>Stramenopiles</taxon>
        <taxon>Oomycota</taxon>
        <taxon>Peronosporomycetes</taxon>
        <taxon>Peronosporales</taxon>
        <taxon>Peronosporaceae</taxon>
        <taxon>Phytophthora</taxon>
    </lineage>
</organism>
<keyword evidence="2" id="KW-1185">Reference proteome</keyword>
<accession>A0A8J5M0J0</accession>